<dbReference type="Gene3D" id="3.90.1510.10">
    <property type="entry name" value="Glycerate kinase, domain 2"/>
    <property type="match status" value="1"/>
</dbReference>
<keyword evidence="6" id="KW-1185">Reference proteome</keyword>
<protein>
    <submittedName>
        <fullName evidence="5">Glycerate kinase</fullName>
    </submittedName>
</protein>
<evidence type="ECO:0000313" key="5">
    <source>
        <dbReference type="EMBL" id="ATW24750.1"/>
    </source>
</evidence>
<comment type="similarity">
    <text evidence="1 4">Belongs to the glycerate kinase type-1 family.</text>
</comment>
<dbReference type="EMBL" id="CP017634">
    <property type="protein sequence ID" value="ATW24750.1"/>
    <property type="molecule type" value="Genomic_DNA"/>
</dbReference>
<dbReference type="PANTHER" id="PTHR21599:SF0">
    <property type="entry name" value="GLYCERATE KINASE"/>
    <property type="match status" value="1"/>
</dbReference>
<evidence type="ECO:0000256" key="3">
    <source>
        <dbReference type="ARBA" id="ARBA00022777"/>
    </source>
</evidence>
<dbReference type="SUPFAM" id="SSF110738">
    <property type="entry name" value="Glycerate kinase I"/>
    <property type="match status" value="1"/>
</dbReference>
<gene>
    <name evidence="5" type="ORF">DCMF_08150</name>
</gene>
<dbReference type="GO" id="GO:0031388">
    <property type="term" value="P:organic acid phosphorylation"/>
    <property type="evidence" value="ECO:0007669"/>
    <property type="project" value="UniProtKB-UniRule"/>
</dbReference>
<accession>A0A3G1KQM5</accession>
<dbReference type="InterPro" id="IPR036129">
    <property type="entry name" value="Glycerate_kinase_sf"/>
</dbReference>
<reference evidence="5 6" key="1">
    <citation type="submission" date="2016-10" db="EMBL/GenBank/DDBJ databases">
        <title>Complete Genome Sequence of Peptococcaceae strain DCMF.</title>
        <authorList>
            <person name="Edwards R.J."/>
            <person name="Holland S.I."/>
            <person name="Deshpande N.P."/>
            <person name="Wong Y.K."/>
            <person name="Ertan H."/>
            <person name="Manefield M."/>
            <person name="Russell T.L."/>
            <person name="Lee M.J."/>
        </authorList>
    </citation>
    <scope>NUCLEOTIDE SEQUENCE [LARGE SCALE GENOMIC DNA]</scope>
    <source>
        <strain evidence="5 6">DCMF</strain>
    </source>
</reference>
<dbReference type="OrthoDB" id="9774290at2"/>
<evidence type="ECO:0000256" key="2">
    <source>
        <dbReference type="ARBA" id="ARBA00022679"/>
    </source>
</evidence>
<organism evidence="5 6">
    <name type="scientific">Formimonas warabiya</name>
    <dbReference type="NCBI Taxonomy" id="1761012"/>
    <lineage>
        <taxon>Bacteria</taxon>
        <taxon>Bacillati</taxon>
        <taxon>Bacillota</taxon>
        <taxon>Clostridia</taxon>
        <taxon>Eubacteriales</taxon>
        <taxon>Peptococcaceae</taxon>
        <taxon>Candidatus Formimonas</taxon>
    </lineage>
</organism>
<dbReference type="Pfam" id="PF02595">
    <property type="entry name" value="Gly_kinase"/>
    <property type="match status" value="1"/>
</dbReference>
<dbReference type="KEGG" id="fwa:DCMF_08150"/>
<dbReference type="InterPro" id="IPR004381">
    <property type="entry name" value="Glycerate_kinase"/>
</dbReference>
<evidence type="ECO:0000256" key="1">
    <source>
        <dbReference type="ARBA" id="ARBA00006284"/>
    </source>
</evidence>
<name>A0A3G1KQM5_FORW1</name>
<dbReference type="PANTHER" id="PTHR21599">
    <property type="entry name" value="GLYCERATE KINASE"/>
    <property type="match status" value="1"/>
</dbReference>
<evidence type="ECO:0000256" key="4">
    <source>
        <dbReference type="PIRNR" id="PIRNR006078"/>
    </source>
</evidence>
<evidence type="ECO:0000313" key="6">
    <source>
        <dbReference type="Proteomes" id="UP000323521"/>
    </source>
</evidence>
<dbReference type="GO" id="GO:0008887">
    <property type="term" value="F:glycerate kinase activity"/>
    <property type="evidence" value="ECO:0007669"/>
    <property type="project" value="UniProtKB-UniRule"/>
</dbReference>
<dbReference type="NCBIfam" id="TIGR00045">
    <property type="entry name" value="glycerate kinase"/>
    <property type="match status" value="1"/>
</dbReference>
<dbReference type="Gene3D" id="3.40.50.10350">
    <property type="entry name" value="Glycerate kinase, domain 1"/>
    <property type="match status" value="1"/>
</dbReference>
<keyword evidence="3 4" id="KW-0418">Kinase</keyword>
<dbReference type="RefSeq" id="WP_148133975.1">
    <property type="nucleotide sequence ID" value="NZ_CP017634.1"/>
</dbReference>
<keyword evidence="2 4" id="KW-0808">Transferase</keyword>
<dbReference type="Proteomes" id="UP000323521">
    <property type="component" value="Chromosome"/>
</dbReference>
<dbReference type="PIRSF" id="PIRSF006078">
    <property type="entry name" value="GlxK"/>
    <property type="match status" value="1"/>
</dbReference>
<proteinExistence type="inferred from homology"/>
<dbReference type="InterPro" id="IPR018197">
    <property type="entry name" value="Glycerate_kinase_RE-like"/>
</dbReference>
<dbReference type="AlphaFoldDB" id="A0A3G1KQM5"/>
<dbReference type="InterPro" id="IPR018193">
    <property type="entry name" value="Glyc_kinase_flavodox-like_fold"/>
</dbReference>
<sequence>MKIVVAPDSFKGCLTAAEVAKAIKQGIQKINREFSVVLVPMADGGEGTVDAFMASVGGTLISTTVTGPLGQPVPSSFGILSDQETAVVEMAAASGLTLVPPDRRNPLQATSFGTGELIKEALDRNIRKLIIGIGGSATNDGGTGMAAALGVKFLDPAGDELPQGGGYLDQLHQIDVQGLDARIKEIDIKVACDVTNPLCGPDGASAIYGLQKGATPEMIPLLDRNLAHYAEILARTTGKNVKDLPGAGAAGGMGAALMAFLNAKLQPGVDIIAETACLDHLIHNADLVITGEGRTDSQTVNGKVPTGVARLAKRHGVPVVCLSGGLAGDVSALYDHGITSIFSITEGPISLAEAIRDAEPLLEKAAERIVRVFLAGRGIRP</sequence>